<comment type="cofactor">
    <cofactor evidence="1">
        <name>FMN</name>
        <dbReference type="ChEBI" id="CHEBI:58210"/>
    </cofactor>
</comment>
<proteinExistence type="inferred from homology"/>
<evidence type="ECO:0000256" key="7">
    <source>
        <dbReference type="SAM" id="MobiDB-lite"/>
    </source>
</evidence>
<evidence type="ECO:0000313" key="10">
    <source>
        <dbReference type="Proteomes" id="UP000595140"/>
    </source>
</evidence>
<protein>
    <recommendedName>
        <fullName evidence="8">NADH:flavin oxidoreductase/NADH oxidase N-terminal domain-containing protein</fullName>
    </recommendedName>
</protein>
<evidence type="ECO:0000256" key="1">
    <source>
        <dbReference type="ARBA" id="ARBA00001917"/>
    </source>
</evidence>
<feature type="domain" description="NADH:flavin oxidoreductase/NADH oxidase N-terminal" evidence="8">
    <location>
        <begin position="12"/>
        <end position="356"/>
    </location>
</feature>
<reference evidence="9 10" key="1">
    <citation type="submission" date="2018-04" db="EMBL/GenBank/DDBJ databases">
        <authorList>
            <person name="Vogel A."/>
        </authorList>
    </citation>
    <scope>NUCLEOTIDE SEQUENCE [LARGE SCALE GENOMIC DNA]</scope>
</reference>
<dbReference type="InterPro" id="IPR013785">
    <property type="entry name" value="Aldolase_TIM"/>
</dbReference>
<dbReference type="InterPro" id="IPR001155">
    <property type="entry name" value="OxRdtase_FMN_N"/>
</dbReference>
<feature type="compositionally biased region" description="Pro residues" evidence="7">
    <location>
        <begin position="386"/>
        <end position="395"/>
    </location>
</feature>
<evidence type="ECO:0000313" key="9">
    <source>
        <dbReference type="EMBL" id="VFQ80304.1"/>
    </source>
</evidence>
<dbReference type="GO" id="GO:0009695">
    <property type="term" value="P:jasmonic acid biosynthetic process"/>
    <property type="evidence" value="ECO:0007669"/>
    <property type="project" value="TreeGrafter"/>
</dbReference>
<gene>
    <name evidence="9" type="ORF">CCAM_LOCUS22080</name>
</gene>
<keyword evidence="10" id="KW-1185">Reference proteome</keyword>
<dbReference type="InterPro" id="IPR045247">
    <property type="entry name" value="Oye-like"/>
</dbReference>
<accession>A0A484LVI2</accession>
<dbReference type="Pfam" id="PF00724">
    <property type="entry name" value="Oxidored_FMN"/>
    <property type="match status" value="1"/>
</dbReference>
<keyword evidence="5" id="KW-0521">NADP</keyword>
<dbReference type="AlphaFoldDB" id="A0A484LVI2"/>
<evidence type="ECO:0000259" key="8">
    <source>
        <dbReference type="Pfam" id="PF00724"/>
    </source>
</evidence>
<keyword evidence="4" id="KW-0288">FMN</keyword>
<feature type="region of interest" description="Disordered" evidence="7">
    <location>
        <begin position="373"/>
        <end position="395"/>
    </location>
</feature>
<keyword evidence="3" id="KW-0285">Flavoprotein</keyword>
<dbReference type="GO" id="GO:0031408">
    <property type="term" value="P:oxylipin biosynthetic process"/>
    <property type="evidence" value="ECO:0007669"/>
    <property type="project" value="TreeGrafter"/>
</dbReference>
<sequence>MAENFAQCSSPKLFTPFQMGRFALAHRIVLAPCTRCRALNNMPQKAHVEYYSQRATPGGLLITEGTIIDPTAAGYPNVPGIFTKEQVEAWKEVVDAVHEKGAVLFCQLWHVGRASHNVYQPDGGAPVSSTEKQISETWPIMMPDGSYGHFSKPQALSTDDIAKYVDLYRVAAINAIEAGFDGVEIHSAHGYLIDQFLKDGINDRSDEYGGSMENRCRFLMQIVEAVSNAVGPGRLAIRISPAFDHMDASDSDPFALGLTIVEKLNNFQTNACSKLAYLHVTQPRFVSYGKNKDGPIGGCGEKEALLMRSLKKAYEGAFLSSGGYTRQLGIDAVERGEVDLVAFGRLFMANPDLVMRFGCDALLNGYDRTPTAAAAADSPFSSGPEHGPPPAAGET</sequence>
<evidence type="ECO:0000256" key="6">
    <source>
        <dbReference type="ARBA" id="ARBA00023002"/>
    </source>
</evidence>
<dbReference type="Proteomes" id="UP000595140">
    <property type="component" value="Unassembled WGS sequence"/>
</dbReference>
<dbReference type="FunFam" id="3.20.20.70:FF:000059">
    <property type="entry name" value="N-ethylmaleimide reductase, FMN-linked"/>
    <property type="match status" value="1"/>
</dbReference>
<dbReference type="GO" id="GO:0010181">
    <property type="term" value="F:FMN binding"/>
    <property type="evidence" value="ECO:0007669"/>
    <property type="project" value="InterPro"/>
</dbReference>
<dbReference type="EMBL" id="OOIL02002122">
    <property type="protein sequence ID" value="VFQ80304.1"/>
    <property type="molecule type" value="Genomic_DNA"/>
</dbReference>
<dbReference type="Gene3D" id="3.20.20.70">
    <property type="entry name" value="Aldolase class I"/>
    <property type="match status" value="1"/>
</dbReference>
<evidence type="ECO:0000256" key="4">
    <source>
        <dbReference type="ARBA" id="ARBA00022643"/>
    </source>
</evidence>
<evidence type="ECO:0000256" key="3">
    <source>
        <dbReference type="ARBA" id="ARBA00022630"/>
    </source>
</evidence>
<comment type="similarity">
    <text evidence="2">Belongs to the NADH:flavin oxidoreductase/NADH oxidase family.</text>
</comment>
<dbReference type="GO" id="GO:0005829">
    <property type="term" value="C:cytosol"/>
    <property type="evidence" value="ECO:0007669"/>
    <property type="project" value="UniProtKB-ARBA"/>
</dbReference>
<dbReference type="OrthoDB" id="1663137at2759"/>
<dbReference type="PANTHER" id="PTHR22893:SF112">
    <property type="entry name" value="12-OXOPHYTODIENOATE REDUCTASE 3"/>
    <property type="match status" value="1"/>
</dbReference>
<dbReference type="GO" id="GO:0005777">
    <property type="term" value="C:peroxisome"/>
    <property type="evidence" value="ECO:0007669"/>
    <property type="project" value="TreeGrafter"/>
</dbReference>
<evidence type="ECO:0000256" key="2">
    <source>
        <dbReference type="ARBA" id="ARBA00005979"/>
    </source>
</evidence>
<organism evidence="9 10">
    <name type="scientific">Cuscuta campestris</name>
    <dbReference type="NCBI Taxonomy" id="132261"/>
    <lineage>
        <taxon>Eukaryota</taxon>
        <taxon>Viridiplantae</taxon>
        <taxon>Streptophyta</taxon>
        <taxon>Embryophyta</taxon>
        <taxon>Tracheophyta</taxon>
        <taxon>Spermatophyta</taxon>
        <taxon>Magnoliopsida</taxon>
        <taxon>eudicotyledons</taxon>
        <taxon>Gunneridae</taxon>
        <taxon>Pentapetalae</taxon>
        <taxon>asterids</taxon>
        <taxon>lamiids</taxon>
        <taxon>Solanales</taxon>
        <taxon>Convolvulaceae</taxon>
        <taxon>Cuscuteae</taxon>
        <taxon>Cuscuta</taxon>
        <taxon>Cuscuta subgen. Grammica</taxon>
        <taxon>Cuscuta sect. Cleistogrammica</taxon>
    </lineage>
</organism>
<dbReference type="GO" id="GO:0016629">
    <property type="term" value="F:12-oxophytodienoate reductase activity"/>
    <property type="evidence" value="ECO:0007669"/>
    <property type="project" value="TreeGrafter"/>
</dbReference>
<dbReference type="PANTHER" id="PTHR22893">
    <property type="entry name" value="NADH OXIDOREDUCTASE-RELATED"/>
    <property type="match status" value="1"/>
</dbReference>
<keyword evidence="6" id="KW-0560">Oxidoreductase</keyword>
<dbReference type="SUPFAM" id="SSF51395">
    <property type="entry name" value="FMN-linked oxidoreductases"/>
    <property type="match status" value="1"/>
</dbReference>
<name>A0A484LVI2_9ASTE</name>
<evidence type="ECO:0000256" key="5">
    <source>
        <dbReference type="ARBA" id="ARBA00022857"/>
    </source>
</evidence>
<dbReference type="CDD" id="cd02933">
    <property type="entry name" value="OYE_like_FMN"/>
    <property type="match status" value="1"/>
</dbReference>